<evidence type="ECO:0000313" key="8">
    <source>
        <dbReference type="Proteomes" id="UP000176951"/>
    </source>
</evidence>
<comment type="caution">
    <text evidence="7">The sequence shown here is derived from an EMBL/GenBank/DDBJ whole genome shotgun (WGS) entry which is preliminary data.</text>
</comment>
<dbReference type="Proteomes" id="UP000176951">
    <property type="component" value="Unassembled WGS sequence"/>
</dbReference>
<dbReference type="InterPro" id="IPR051325">
    <property type="entry name" value="Nudix_hydrolase_domain"/>
</dbReference>
<comment type="similarity">
    <text evidence="1">Belongs to the Nudix hydrolase family.</text>
</comment>
<keyword evidence="3" id="KW-0547">Nucleotide-binding</keyword>
<proteinExistence type="inferred from homology"/>
<evidence type="ECO:0000259" key="6">
    <source>
        <dbReference type="PROSITE" id="PS51462"/>
    </source>
</evidence>
<dbReference type="GO" id="GO:0004081">
    <property type="term" value="F:bis(5'-nucleosyl)-tetraphosphatase (asymmetrical) activity"/>
    <property type="evidence" value="ECO:0007669"/>
    <property type="project" value="TreeGrafter"/>
</dbReference>
<evidence type="ECO:0000256" key="2">
    <source>
        <dbReference type="ARBA" id="ARBA00018911"/>
    </source>
</evidence>
<dbReference type="SUPFAM" id="SSF55811">
    <property type="entry name" value="Nudix"/>
    <property type="match status" value="1"/>
</dbReference>
<dbReference type="GO" id="GO:0006754">
    <property type="term" value="P:ATP biosynthetic process"/>
    <property type="evidence" value="ECO:0007669"/>
    <property type="project" value="TreeGrafter"/>
</dbReference>
<dbReference type="EMBL" id="MHSW01000010">
    <property type="protein sequence ID" value="OHA52340.1"/>
    <property type="molecule type" value="Genomic_DNA"/>
</dbReference>
<dbReference type="CDD" id="cd03428">
    <property type="entry name" value="NUDIX_Ap4A_Nudt2"/>
    <property type="match status" value="1"/>
</dbReference>
<dbReference type="InterPro" id="IPR015797">
    <property type="entry name" value="NUDIX_hydrolase-like_dom_sf"/>
</dbReference>
<sequence>MRPEISAGAVIFRRYKKRREYLLLHYGSGHWDFAKGHLEGEETAQAAAKREIYEETGLRNLRFYPDYKENIKYWMWPYRHKQARSQVSAQTKPTKILKIVTFFLAESLSSAVRLSHEHSGYVWLPYKEALKMITYNSAKDLIKKAENTFTHGNVSGK</sequence>
<dbReference type="InterPro" id="IPR020084">
    <property type="entry name" value="NUDIX_hydrolase_CS"/>
</dbReference>
<dbReference type="PROSITE" id="PS51462">
    <property type="entry name" value="NUDIX"/>
    <property type="match status" value="1"/>
</dbReference>
<evidence type="ECO:0000256" key="3">
    <source>
        <dbReference type="ARBA" id="ARBA00022741"/>
    </source>
</evidence>
<name>A0A1G2PVJ1_9BACT</name>
<protein>
    <recommendedName>
        <fullName evidence="2">Bis(5'-nucleosyl)-tetraphosphatase [asymmetrical]</fullName>
    </recommendedName>
    <alternativeName>
        <fullName evidence="5">Diadenosine 5',5'''-P1,P4-tetraphosphate asymmetrical hydrolase</fullName>
    </alternativeName>
</protein>
<dbReference type="Pfam" id="PF00293">
    <property type="entry name" value="NUDIX"/>
    <property type="match status" value="1"/>
</dbReference>
<feature type="domain" description="Nudix hydrolase" evidence="6">
    <location>
        <begin position="2"/>
        <end position="146"/>
    </location>
</feature>
<dbReference type="InterPro" id="IPR003565">
    <property type="entry name" value="Tetra_PHTase"/>
</dbReference>
<dbReference type="PROSITE" id="PS00893">
    <property type="entry name" value="NUDIX_BOX"/>
    <property type="match status" value="1"/>
</dbReference>
<organism evidence="7 8">
    <name type="scientific">Candidatus Terrybacteria bacterium RIFCSPLOWO2_01_FULL_40_23</name>
    <dbReference type="NCBI Taxonomy" id="1802366"/>
    <lineage>
        <taxon>Bacteria</taxon>
        <taxon>Candidatus Terryibacteriota</taxon>
    </lineage>
</organism>
<dbReference type="GO" id="GO:0006167">
    <property type="term" value="P:AMP biosynthetic process"/>
    <property type="evidence" value="ECO:0007669"/>
    <property type="project" value="TreeGrafter"/>
</dbReference>
<dbReference type="AlphaFoldDB" id="A0A1G2PVJ1"/>
<evidence type="ECO:0000256" key="1">
    <source>
        <dbReference type="ARBA" id="ARBA00005582"/>
    </source>
</evidence>
<gene>
    <name evidence="7" type="ORF">A3A97_01440</name>
</gene>
<dbReference type="Gene3D" id="3.90.79.10">
    <property type="entry name" value="Nucleoside Triphosphate Pyrophosphohydrolase"/>
    <property type="match status" value="1"/>
</dbReference>
<evidence type="ECO:0000313" key="7">
    <source>
        <dbReference type="EMBL" id="OHA52340.1"/>
    </source>
</evidence>
<evidence type="ECO:0000256" key="5">
    <source>
        <dbReference type="ARBA" id="ARBA00032644"/>
    </source>
</evidence>
<dbReference type="GO" id="GO:0000166">
    <property type="term" value="F:nucleotide binding"/>
    <property type="evidence" value="ECO:0007669"/>
    <property type="project" value="UniProtKB-KW"/>
</dbReference>
<accession>A0A1G2PVJ1</accession>
<dbReference type="PANTHER" id="PTHR21340:SF0">
    <property type="entry name" value="BIS(5'-NUCLEOSYL)-TETRAPHOSPHATASE [ASYMMETRICAL]"/>
    <property type="match status" value="1"/>
</dbReference>
<dbReference type="PANTHER" id="PTHR21340">
    <property type="entry name" value="DIADENOSINE 5,5-P1,P4-TETRAPHOSPHATE PYROPHOSPHOHYDROLASE MUTT"/>
    <property type="match status" value="1"/>
</dbReference>
<dbReference type="InterPro" id="IPR000086">
    <property type="entry name" value="NUDIX_hydrolase_dom"/>
</dbReference>
<keyword evidence="4" id="KW-0378">Hydrolase</keyword>
<reference evidence="7 8" key="1">
    <citation type="journal article" date="2016" name="Nat. Commun.">
        <title>Thousands of microbial genomes shed light on interconnected biogeochemical processes in an aquifer system.</title>
        <authorList>
            <person name="Anantharaman K."/>
            <person name="Brown C.T."/>
            <person name="Hug L.A."/>
            <person name="Sharon I."/>
            <person name="Castelle C.J."/>
            <person name="Probst A.J."/>
            <person name="Thomas B.C."/>
            <person name="Singh A."/>
            <person name="Wilkins M.J."/>
            <person name="Karaoz U."/>
            <person name="Brodie E.L."/>
            <person name="Williams K.H."/>
            <person name="Hubbard S.S."/>
            <person name="Banfield J.F."/>
        </authorList>
    </citation>
    <scope>NUCLEOTIDE SEQUENCE [LARGE SCALE GENOMIC DNA]</scope>
</reference>
<evidence type="ECO:0000256" key="4">
    <source>
        <dbReference type="ARBA" id="ARBA00022801"/>
    </source>
</evidence>